<feature type="signal peptide" evidence="1">
    <location>
        <begin position="1"/>
        <end position="20"/>
    </location>
</feature>
<evidence type="ECO:0000259" key="2">
    <source>
        <dbReference type="Pfam" id="PF20408"/>
    </source>
</evidence>
<feature type="domain" description="KANL3/Tex30 alpha/beta hydrolase-like" evidence="2">
    <location>
        <begin position="49"/>
        <end position="221"/>
    </location>
</feature>
<gene>
    <name evidence="3" type="ORF">ACFQ2T_02945</name>
</gene>
<evidence type="ECO:0000313" key="4">
    <source>
        <dbReference type="Proteomes" id="UP001597206"/>
    </source>
</evidence>
<dbReference type="SUPFAM" id="SSF53474">
    <property type="entry name" value="alpha/beta-Hydrolases"/>
    <property type="match status" value="1"/>
</dbReference>
<reference evidence="4" key="1">
    <citation type="journal article" date="2019" name="Int. J. Syst. Evol. Microbiol.">
        <title>The Global Catalogue of Microorganisms (GCM) 10K type strain sequencing project: providing services to taxonomists for standard genome sequencing and annotation.</title>
        <authorList>
            <consortium name="The Broad Institute Genomics Platform"/>
            <consortium name="The Broad Institute Genome Sequencing Center for Infectious Disease"/>
            <person name="Wu L."/>
            <person name="Ma J."/>
        </authorList>
    </citation>
    <scope>NUCLEOTIDE SEQUENCE [LARGE SCALE GENOMIC DNA]</scope>
    <source>
        <strain evidence="4">CCUG 58411</strain>
    </source>
</reference>
<accession>A0ABW3P834</accession>
<keyword evidence="3" id="KW-0378">Hydrolase</keyword>
<feature type="chain" id="PRO_5046086743" evidence="1">
    <location>
        <begin position="21"/>
        <end position="240"/>
    </location>
</feature>
<proteinExistence type="predicted"/>
<dbReference type="InterPro" id="IPR029058">
    <property type="entry name" value="AB_hydrolase_fold"/>
</dbReference>
<keyword evidence="1" id="KW-0732">Signal</keyword>
<dbReference type="EMBL" id="JBHTLN010000001">
    <property type="protein sequence ID" value="MFD1121447.1"/>
    <property type="molecule type" value="Genomic_DNA"/>
</dbReference>
<dbReference type="Gene3D" id="3.40.50.1820">
    <property type="entry name" value="alpha/beta hydrolase"/>
    <property type="match status" value="1"/>
</dbReference>
<dbReference type="Proteomes" id="UP001597206">
    <property type="component" value="Unassembled WGS sequence"/>
</dbReference>
<evidence type="ECO:0000256" key="1">
    <source>
        <dbReference type="SAM" id="SignalP"/>
    </source>
</evidence>
<keyword evidence="4" id="KW-1185">Reference proteome</keyword>
<evidence type="ECO:0000313" key="3">
    <source>
        <dbReference type="EMBL" id="MFD1121447.1"/>
    </source>
</evidence>
<comment type="caution">
    <text evidence="3">The sequence shown here is derived from an EMBL/GenBank/DDBJ whole genome shotgun (WGS) entry which is preliminary data.</text>
</comment>
<protein>
    <submittedName>
        <fullName evidence="3">Alpha/beta family hydrolase</fullName>
    </submittedName>
</protein>
<name>A0ABW3P834_9PROT</name>
<dbReference type="Pfam" id="PF20408">
    <property type="entry name" value="Abhydrolase_11"/>
    <property type="match status" value="1"/>
</dbReference>
<dbReference type="InterPro" id="IPR046879">
    <property type="entry name" value="KANL3/Tex30_Abhydrolase"/>
</dbReference>
<sequence length="240" mass="25637">MRLAIPLLITALLISLHANAADPVTVTTPRGAPITVVANFPEGTGPFTTVILGPGTGTMKQKINEVVERELLKNNIAVYRFEWAFYVKDKNSKPSDADRSPEIEDFSTVVALAKADKHVNTKSIIVGGKSRGTIIAWQVLRNDPSLKGILQLTPVCSKEGFTADQLYPELGDERRPSIWIAGDADSACNINTLYSFLARAGGPARAAIVVGDHGLAGESTSHLAAAFSADFVLALGRNKN</sequence>
<organism evidence="3 4">
    <name type="scientific">Methylophilus flavus</name>
    <dbReference type="NCBI Taxonomy" id="640084"/>
    <lineage>
        <taxon>Bacteria</taxon>
        <taxon>Pseudomonadati</taxon>
        <taxon>Pseudomonadota</taxon>
        <taxon>Betaproteobacteria</taxon>
        <taxon>Nitrosomonadales</taxon>
        <taxon>Methylophilaceae</taxon>
        <taxon>Methylophilus</taxon>
    </lineage>
</organism>
<dbReference type="GO" id="GO:0016787">
    <property type="term" value="F:hydrolase activity"/>
    <property type="evidence" value="ECO:0007669"/>
    <property type="project" value="UniProtKB-KW"/>
</dbReference>
<dbReference type="RefSeq" id="WP_379030273.1">
    <property type="nucleotide sequence ID" value="NZ_JBHTLN010000001.1"/>
</dbReference>